<dbReference type="PROSITE" id="PS00086">
    <property type="entry name" value="CYTOCHROME_P450"/>
    <property type="match status" value="1"/>
</dbReference>
<keyword evidence="11" id="KW-0472">Membrane</keyword>
<evidence type="ECO:0000256" key="5">
    <source>
        <dbReference type="ARBA" id="ARBA00022723"/>
    </source>
</evidence>
<evidence type="ECO:0000256" key="9">
    <source>
        <dbReference type="PIRSR" id="PIRSR602401-1"/>
    </source>
</evidence>
<dbReference type="PRINTS" id="PR00385">
    <property type="entry name" value="P450"/>
</dbReference>
<dbReference type="EMBL" id="JANKHO010000232">
    <property type="protein sequence ID" value="KAJ3512852.1"/>
    <property type="molecule type" value="Genomic_DNA"/>
</dbReference>
<keyword evidence="6 10" id="KW-0560">Oxidoreductase</keyword>
<evidence type="ECO:0000256" key="11">
    <source>
        <dbReference type="SAM" id="Phobius"/>
    </source>
</evidence>
<comment type="caution">
    <text evidence="12">The sequence shown here is derived from an EMBL/GenBank/DDBJ whole genome shotgun (WGS) entry which is preliminary data.</text>
</comment>
<reference evidence="12" key="1">
    <citation type="submission" date="2022-07" db="EMBL/GenBank/DDBJ databases">
        <title>Genome Sequence of Agrocybe chaxingu.</title>
        <authorList>
            <person name="Buettner E."/>
        </authorList>
    </citation>
    <scope>NUCLEOTIDE SEQUENCE</scope>
    <source>
        <strain evidence="12">MP-N11</strain>
    </source>
</reference>
<keyword evidence="8 10" id="KW-0503">Monooxygenase</keyword>
<dbReference type="AlphaFoldDB" id="A0A9W8K5L2"/>
<keyword evidence="7 9" id="KW-0408">Iron</keyword>
<keyword evidence="4 9" id="KW-0349">Heme</keyword>
<dbReference type="PANTHER" id="PTHR46300:SF7">
    <property type="entry name" value="P450, PUTATIVE (EUROFUNG)-RELATED"/>
    <property type="match status" value="1"/>
</dbReference>
<dbReference type="InterPro" id="IPR002401">
    <property type="entry name" value="Cyt_P450_E_grp-I"/>
</dbReference>
<dbReference type="CDD" id="cd11065">
    <property type="entry name" value="CYP64-like"/>
    <property type="match status" value="1"/>
</dbReference>
<dbReference type="Gene3D" id="1.10.630.10">
    <property type="entry name" value="Cytochrome P450"/>
    <property type="match status" value="2"/>
</dbReference>
<keyword evidence="13" id="KW-1185">Reference proteome</keyword>
<evidence type="ECO:0000313" key="12">
    <source>
        <dbReference type="EMBL" id="KAJ3512852.1"/>
    </source>
</evidence>
<keyword evidence="11" id="KW-1133">Transmembrane helix</keyword>
<dbReference type="Proteomes" id="UP001148786">
    <property type="component" value="Unassembled WGS sequence"/>
</dbReference>
<organism evidence="12 13">
    <name type="scientific">Agrocybe chaxingu</name>
    <dbReference type="NCBI Taxonomy" id="84603"/>
    <lineage>
        <taxon>Eukaryota</taxon>
        <taxon>Fungi</taxon>
        <taxon>Dikarya</taxon>
        <taxon>Basidiomycota</taxon>
        <taxon>Agaricomycotina</taxon>
        <taxon>Agaricomycetes</taxon>
        <taxon>Agaricomycetidae</taxon>
        <taxon>Agaricales</taxon>
        <taxon>Agaricineae</taxon>
        <taxon>Strophariaceae</taxon>
        <taxon>Agrocybe</taxon>
    </lineage>
</organism>
<comment type="similarity">
    <text evidence="3 10">Belongs to the cytochrome P450 family.</text>
</comment>
<evidence type="ECO:0008006" key="14">
    <source>
        <dbReference type="Google" id="ProtNLM"/>
    </source>
</evidence>
<gene>
    <name evidence="12" type="ORF">NLJ89_g3286</name>
</gene>
<evidence type="ECO:0000256" key="4">
    <source>
        <dbReference type="ARBA" id="ARBA00022617"/>
    </source>
</evidence>
<evidence type="ECO:0000256" key="7">
    <source>
        <dbReference type="ARBA" id="ARBA00023004"/>
    </source>
</evidence>
<evidence type="ECO:0000256" key="6">
    <source>
        <dbReference type="ARBA" id="ARBA00023002"/>
    </source>
</evidence>
<dbReference type="GO" id="GO:0004497">
    <property type="term" value="F:monooxygenase activity"/>
    <property type="evidence" value="ECO:0007669"/>
    <property type="project" value="UniProtKB-KW"/>
</dbReference>
<evidence type="ECO:0000256" key="8">
    <source>
        <dbReference type="ARBA" id="ARBA00023033"/>
    </source>
</evidence>
<dbReference type="InterPro" id="IPR036396">
    <property type="entry name" value="Cyt_P450_sf"/>
</dbReference>
<comment type="cofactor">
    <cofactor evidence="1 9">
        <name>heme</name>
        <dbReference type="ChEBI" id="CHEBI:30413"/>
    </cofactor>
</comment>
<dbReference type="InterPro" id="IPR001128">
    <property type="entry name" value="Cyt_P450"/>
</dbReference>
<dbReference type="PANTHER" id="PTHR46300">
    <property type="entry name" value="P450, PUTATIVE (EUROFUNG)-RELATED-RELATED"/>
    <property type="match status" value="1"/>
</dbReference>
<proteinExistence type="inferred from homology"/>
<feature type="transmembrane region" description="Helical" evidence="11">
    <location>
        <begin position="576"/>
        <end position="599"/>
    </location>
</feature>
<evidence type="ECO:0000313" key="13">
    <source>
        <dbReference type="Proteomes" id="UP001148786"/>
    </source>
</evidence>
<dbReference type="GO" id="GO:0020037">
    <property type="term" value="F:heme binding"/>
    <property type="evidence" value="ECO:0007669"/>
    <property type="project" value="InterPro"/>
</dbReference>
<dbReference type="Pfam" id="PF00067">
    <property type="entry name" value="p450"/>
    <property type="match status" value="1"/>
</dbReference>
<evidence type="ECO:0000256" key="10">
    <source>
        <dbReference type="RuleBase" id="RU000461"/>
    </source>
</evidence>
<dbReference type="SUPFAM" id="SSF48264">
    <property type="entry name" value="Cytochrome P450"/>
    <property type="match status" value="2"/>
</dbReference>
<feature type="binding site" description="axial binding residue" evidence="9">
    <location>
        <position position="440"/>
    </location>
    <ligand>
        <name>heme</name>
        <dbReference type="ChEBI" id="CHEBI:30413"/>
    </ligand>
    <ligandPart>
        <name>Fe</name>
        <dbReference type="ChEBI" id="CHEBI:18248"/>
    </ligandPart>
</feature>
<dbReference type="InterPro" id="IPR017972">
    <property type="entry name" value="Cyt_P450_CS"/>
</dbReference>
<accession>A0A9W8K5L2</accession>
<keyword evidence="5 9" id="KW-0479">Metal-binding</keyword>
<evidence type="ECO:0000256" key="2">
    <source>
        <dbReference type="ARBA" id="ARBA00005179"/>
    </source>
</evidence>
<evidence type="ECO:0000256" key="1">
    <source>
        <dbReference type="ARBA" id="ARBA00001971"/>
    </source>
</evidence>
<sequence>MTNLLIFDTLVAGVALFLLYRLCGKKLNLNERLPLPPGPKGLPVVGNIWDIPAEYEWKTYHKWCKELNTDILHLNLAGTSMIIIDTFDAAMELLDRRSSLYSGRPRMPMINEVIGWDFNLAFMDYGDRWRQHRKLMHQSFHPTAVERFHPQQLRSARNLIQKLATKVDILAELRQMAGEMIMSITYGLDVQPENDPYIEIAEKGVQILLQAGVPGAFLVDGFPLLKYMPSWFPGASFKRKAKKWREFSQEVLNRPFDAMVQEIERGSCQVSFASDGLRKVKSDLGVIYTEDNVKSVASAIYQAGADTTVATLGFCILSLLANPAQMRRAQEEIDSVTDGMRLPDFSDEGSLPYISALIKETLRYWTLAPITVPRLLHVDDEYKGYRLPAGSIIMPNAWAMLHNEDVYPDPFTFNPERFLTGNKSVESNFSASWGFGRRICPGRFMAFSSVWITLASILAVYDIEKIIGPDGKPIEPSYHCPSSLLSTHLSEDGPDSDPFSRFFDDKKQRFSLASVSSSSPEQLFFFALSFPAQLQPEAVLFGYRIVLPVRQVSGMWENQADMGDKEWWLVELRESVMINTPILDGLFVGFALILVYGLYQKRSKSNGDLPLPPGPNGLPLVGNLWDIPAVYEWETYHKWCKEFDTDVLYLNLAGSSIIVIDTYEAAVELLDRRSSAYSR</sequence>
<dbReference type="InterPro" id="IPR050364">
    <property type="entry name" value="Cytochrome_P450_fung"/>
</dbReference>
<protein>
    <recommendedName>
        <fullName evidence="14">Cytochrome P450</fullName>
    </recommendedName>
</protein>
<dbReference type="GO" id="GO:0005506">
    <property type="term" value="F:iron ion binding"/>
    <property type="evidence" value="ECO:0007669"/>
    <property type="project" value="InterPro"/>
</dbReference>
<evidence type="ECO:0000256" key="3">
    <source>
        <dbReference type="ARBA" id="ARBA00010617"/>
    </source>
</evidence>
<dbReference type="OrthoDB" id="2789670at2759"/>
<dbReference type="PRINTS" id="PR00463">
    <property type="entry name" value="EP450I"/>
</dbReference>
<dbReference type="GO" id="GO:0016705">
    <property type="term" value="F:oxidoreductase activity, acting on paired donors, with incorporation or reduction of molecular oxygen"/>
    <property type="evidence" value="ECO:0007669"/>
    <property type="project" value="InterPro"/>
</dbReference>
<name>A0A9W8K5L2_9AGAR</name>
<keyword evidence="11" id="KW-0812">Transmembrane</keyword>
<comment type="pathway">
    <text evidence="2">Secondary metabolite biosynthesis.</text>
</comment>